<dbReference type="Gene3D" id="3.90.1200.10">
    <property type="match status" value="1"/>
</dbReference>
<evidence type="ECO:0000259" key="1">
    <source>
        <dbReference type="Pfam" id="PF01636"/>
    </source>
</evidence>
<dbReference type="InterPro" id="IPR002575">
    <property type="entry name" value="Aminoglycoside_PTrfase"/>
</dbReference>
<protein>
    <recommendedName>
        <fullName evidence="1">Aminoglycoside phosphotransferase domain-containing protein</fullName>
    </recommendedName>
</protein>
<gene>
    <name evidence="2" type="ORF">N7493_012103</name>
</gene>
<dbReference type="PANTHER" id="PTHR21310:SF15">
    <property type="entry name" value="AMINOGLYCOSIDE PHOSPHOTRANSFERASE DOMAIN-CONTAINING PROTEIN"/>
    <property type="match status" value="1"/>
</dbReference>
<reference evidence="2" key="1">
    <citation type="journal article" date="2023" name="IMA Fungus">
        <title>Comparative genomic study of the Penicillium genus elucidates a diverse pangenome and 15 lateral gene transfer events.</title>
        <authorList>
            <person name="Petersen C."/>
            <person name="Sorensen T."/>
            <person name="Nielsen M.R."/>
            <person name="Sondergaard T.E."/>
            <person name="Sorensen J.L."/>
            <person name="Fitzpatrick D.A."/>
            <person name="Frisvad J.C."/>
            <person name="Nielsen K.L."/>
        </authorList>
    </citation>
    <scope>NUCLEOTIDE SEQUENCE</scope>
    <source>
        <strain evidence="2">IBT 17514</strain>
    </source>
</reference>
<evidence type="ECO:0000313" key="2">
    <source>
        <dbReference type="EMBL" id="KAJ5699195.1"/>
    </source>
</evidence>
<organism evidence="2 3">
    <name type="scientific">Penicillium malachiteum</name>
    <dbReference type="NCBI Taxonomy" id="1324776"/>
    <lineage>
        <taxon>Eukaryota</taxon>
        <taxon>Fungi</taxon>
        <taxon>Dikarya</taxon>
        <taxon>Ascomycota</taxon>
        <taxon>Pezizomycotina</taxon>
        <taxon>Eurotiomycetes</taxon>
        <taxon>Eurotiomycetidae</taxon>
        <taxon>Eurotiales</taxon>
        <taxon>Aspergillaceae</taxon>
        <taxon>Penicillium</taxon>
    </lineage>
</organism>
<evidence type="ECO:0000313" key="3">
    <source>
        <dbReference type="Proteomes" id="UP001215712"/>
    </source>
</evidence>
<reference evidence="2" key="2">
    <citation type="submission" date="2023-01" db="EMBL/GenBank/DDBJ databases">
        <authorList>
            <person name="Petersen C."/>
        </authorList>
    </citation>
    <scope>NUCLEOTIDE SEQUENCE</scope>
    <source>
        <strain evidence="2">IBT 17514</strain>
    </source>
</reference>
<dbReference type="Proteomes" id="UP001215712">
    <property type="component" value="Unassembled WGS sequence"/>
</dbReference>
<dbReference type="SUPFAM" id="SSF56112">
    <property type="entry name" value="Protein kinase-like (PK-like)"/>
    <property type="match status" value="1"/>
</dbReference>
<comment type="caution">
    <text evidence="2">The sequence shown here is derived from an EMBL/GenBank/DDBJ whole genome shotgun (WGS) entry which is preliminary data.</text>
</comment>
<dbReference type="Pfam" id="PF01636">
    <property type="entry name" value="APH"/>
    <property type="match status" value="1"/>
</dbReference>
<sequence length="417" mass="46598">MDHSSLEARHVAIKDLVKQSFGREVSSIDSLGRDSNNYAHLVSLVEAPVGSADHAVSPPKPGTKLLPRSTQNIVVRISNPDAMLNDVVRVESEVASITLMRDALSAFPTRIVPDVYDWNTAAKGHGWIVQEYMSGELLGDRFSKFSESQKEHVLDEVAQILHLIQSYTPNVTGFGGLNFDHEGKVVTGASSLWFGGPFATYTDMYMFIFRKQMEIAASSSLVNGWKDSDVASRLETFDQSGGFVKLLSSYHEFRPALVHGDISLENVLFDPETLKVTALLDYDFTQIASPADEYFYSFLQFHGLVIGPLEDAEMENLRLALLNGFKDKSLYDAAAEGHIDWKTAEMWQSAMKKATVKSPADIEGIGELGAICWFLLDVSPPWFLLPKWLAKRTEEEKQTQKMKIQGNLDKYLARWGY</sequence>
<accession>A0AAD6H9V9</accession>
<dbReference type="InterPro" id="IPR011009">
    <property type="entry name" value="Kinase-like_dom_sf"/>
</dbReference>
<proteinExistence type="predicted"/>
<feature type="domain" description="Aminoglycoside phosphotransferase" evidence="1">
    <location>
        <begin position="72"/>
        <end position="291"/>
    </location>
</feature>
<dbReference type="EMBL" id="JAQJAN010000025">
    <property type="protein sequence ID" value="KAJ5699195.1"/>
    <property type="molecule type" value="Genomic_DNA"/>
</dbReference>
<dbReference type="InterPro" id="IPR051678">
    <property type="entry name" value="AGP_Transferase"/>
</dbReference>
<dbReference type="AlphaFoldDB" id="A0AAD6H9V9"/>
<dbReference type="PANTHER" id="PTHR21310">
    <property type="entry name" value="AMINOGLYCOSIDE PHOSPHOTRANSFERASE-RELATED-RELATED"/>
    <property type="match status" value="1"/>
</dbReference>
<keyword evidence="3" id="KW-1185">Reference proteome</keyword>
<name>A0AAD6H9V9_9EURO</name>